<feature type="compositionally biased region" description="Low complexity" evidence="1">
    <location>
        <begin position="1"/>
        <end position="13"/>
    </location>
</feature>
<dbReference type="Proteomes" id="UP001165083">
    <property type="component" value="Unassembled WGS sequence"/>
</dbReference>
<comment type="caution">
    <text evidence="2">The sequence shown here is derived from an EMBL/GenBank/DDBJ whole genome shotgun (WGS) entry which is preliminary data.</text>
</comment>
<feature type="region of interest" description="Disordered" evidence="1">
    <location>
        <begin position="1"/>
        <end position="177"/>
    </location>
</feature>
<feature type="region of interest" description="Disordered" evidence="1">
    <location>
        <begin position="871"/>
        <end position="895"/>
    </location>
</feature>
<feature type="compositionally biased region" description="Low complexity" evidence="1">
    <location>
        <begin position="449"/>
        <end position="468"/>
    </location>
</feature>
<feature type="compositionally biased region" description="Low complexity" evidence="1">
    <location>
        <begin position="411"/>
        <end position="430"/>
    </location>
</feature>
<organism evidence="2 3">
    <name type="scientific">Phytophthora lilii</name>
    <dbReference type="NCBI Taxonomy" id="2077276"/>
    <lineage>
        <taxon>Eukaryota</taxon>
        <taxon>Sar</taxon>
        <taxon>Stramenopiles</taxon>
        <taxon>Oomycota</taxon>
        <taxon>Peronosporomycetes</taxon>
        <taxon>Peronosporales</taxon>
        <taxon>Peronosporaceae</taxon>
        <taxon>Phytophthora</taxon>
    </lineage>
</organism>
<dbReference type="OrthoDB" id="89715at2759"/>
<feature type="region of interest" description="Disordered" evidence="1">
    <location>
        <begin position="612"/>
        <end position="635"/>
    </location>
</feature>
<feature type="compositionally biased region" description="Low complexity" evidence="1">
    <location>
        <begin position="615"/>
        <end position="624"/>
    </location>
</feature>
<feature type="compositionally biased region" description="Polar residues" evidence="1">
    <location>
        <begin position="555"/>
        <end position="566"/>
    </location>
</feature>
<feature type="compositionally biased region" description="Low complexity" evidence="1">
    <location>
        <begin position="155"/>
        <end position="169"/>
    </location>
</feature>
<feature type="compositionally biased region" description="Low complexity" evidence="1">
    <location>
        <begin position="499"/>
        <end position="526"/>
    </location>
</feature>
<name>A0A9W6XCH3_9STRA</name>
<evidence type="ECO:0000313" key="2">
    <source>
        <dbReference type="EMBL" id="GMF35721.1"/>
    </source>
</evidence>
<protein>
    <submittedName>
        <fullName evidence="2">Unnamed protein product</fullName>
    </submittedName>
</protein>
<feature type="region of interest" description="Disordered" evidence="1">
    <location>
        <begin position="377"/>
        <end position="584"/>
    </location>
</feature>
<feature type="compositionally biased region" description="Low complexity" evidence="1">
    <location>
        <begin position="87"/>
        <end position="118"/>
    </location>
</feature>
<feature type="compositionally biased region" description="Low complexity" evidence="1">
    <location>
        <begin position="387"/>
        <end position="402"/>
    </location>
</feature>
<reference evidence="2" key="1">
    <citation type="submission" date="2023-04" db="EMBL/GenBank/DDBJ databases">
        <title>Phytophthora lilii NBRC 32176.</title>
        <authorList>
            <person name="Ichikawa N."/>
            <person name="Sato H."/>
            <person name="Tonouchi N."/>
        </authorList>
    </citation>
    <scope>NUCLEOTIDE SEQUENCE</scope>
    <source>
        <strain evidence="2">NBRC 32176</strain>
    </source>
</reference>
<dbReference type="InterPro" id="IPR051425">
    <property type="entry name" value="Formin_Homology"/>
</dbReference>
<accession>A0A9W6XCH3</accession>
<proteinExistence type="predicted"/>
<dbReference type="PANTHER" id="PTHR45725">
    <property type="entry name" value="FORMIN HOMOLOGY 2 FAMILY MEMBER"/>
    <property type="match status" value="1"/>
</dbReference>
<dbReference type="AlphaFoldDB" id="A0A9W6XCH3"/>
<feature type="compositionally biased region" description="Low complexity" evidence="1">
    <location>
        <begin position="25"/>
        <end position="79"/>
    </location>
</feature>
<feature type="compositionally biased region" description="Polar residues" evidence="1">
    <location>
        <begin position="124"/>
        <end position="154"/>
    </location>
</feature>
<dbReference type="EMBL" id="BSXW01001312">
    <property type="protein sequence ID" value="GMF35721.1"/>
    <property type="molecule type" value="Genomic_DNA"/>
</dbReference>
<keyword evidence="3" id="KW-1185">Reference proteome</keyword>
<evidence type="ECO:0000256" key="1">
    <source>
        <dbReference type="SAM" id="MobiDB-lite"/>
    </source>
</evidence>
<sequence length="916" mass="95469">MSSPTPQSSRTPSEASAAIGGSPTSAEASAGGVASGAGLPAPAGAPAGASEDSYPSAASRSTSTSASASASGASSSLLAPVGRANESSVPSAATSSSPTSASAQASGASGTLLAAGTTRVSAPPTDTNPVSASSMPTPSVWSPESSMTTFTGQPSVSAQSGSRSEGSSSTEPVPALPPMHAIIPMPLPRYIRLEELSSVVNEASETTVREGTRAVADNLDVSFESLARLMVHLAREPPLRFNPDLDERLERAEGLQAVVNAVVPPADASPGRDEELAALVDECEDLRFPSGERNVAQDELRRVRGELLAANRELGPIRSALDNSTQMVANLRVQLRDKDRGSNAVHLQHRVDRSDYRAAVAKYSAEVAQLNRLLQSSATPVSPSAQPAGASHGSPRSPSSRPTNPGKRPLSKSSAAGLSLAAAGLGSSSSDSEDSGPRKPSAKRHRLSQGKPSHPHGSPSGPSAGKSQLPASKRLVRPAVDLRAKAGSSKASSPLLPGSQSPASASHASLALTQQSSAPSEAATSSPPGPRPASPAAPEVVNLLGDDQVDEAPTSVDTSHEISLSTPKRRDGRPTREASVTASLRSKASLEELLASDDLVLVPAPTDASAGVLTGSLGSGSASSAPPPPPRHGRSLPYQITATLDHAGHQPERVYACDVASATSGVEGDAAANLGQPRWEGSVGRQRHQTDFEVWERGHCIPIGAIDHWLDAFAQEVGEDSAEFQAILAAWIEFDRARNLRADRYPQQVPHRYWDWAIRPSSDPAHIPPELMLEPTILIFSFEVILWIPKTADWVSEVSVVDERQPWRNCWIDVPGQHPFNTTFAPCNPPVPLFVPRGFTRQQVIDDIMLNPQLSVQEIISPWAVELLNRRTQPGTPPPASPAAPVDDESKVDSPQSSVAAAAALVGSGGSCVVYW</sequence>
<evidence type="ECO:0000313" key="3">
    <source>
        <dbReference type="Proteomes" id="UP001165083"/>
    </source>
</evidence>
<gene>
    <name evidence="2" type="ORF">Plil01_001515700</name>
</gene>
<dbReference type="PANTHER" id="PTHR45725:SF18">
    <property type="entry name" value="ORC1-LIKE AAA ATPASE DOMAIN-CONTAINING PROTEIN"/>
    <property type="match status" value="1"/>
</dbReference>